<dbReference type="EMBL" id="PYOP01000052">
    <property type="protein sequence ID" value="PSW91328.1"/>
    <property type="molecule type" value="Genomic_DNA"/>
</dbReference>
<protein>
    <recommendedName>
        <fullName evidence="4">Core-binding (CB) domain-containing protein</fullName>
    </recommendedName>
</protein>
<evidence type="ECO:0000256" key="1">
    <source>
        <dbReference type="ARBA" id="ARBA00023125"/>
    </source>
</evidence>
<evidence type="ECO:0008006" key="4">
    <source>
        <dbReference type="Google" id="ProtNLM"/>
    </source>
</evidence>
<evidence type="ECO:0000313" key="3">
    <source>
        <dbReference type="Proteomes" id="UP000241190"/>
    </source>
</evidence>
<sequence length="242" mass="28013">MLQDVESIIVGHVIENSSGSMLVTESLSFIVIYELSDTVKILEALLLKGIYSIKELKLTHMLNGLEDGDTFALDEKATKFLNKYAHTDMLIVEPEKDSGLMIHSFNTINRFDEDDFEPEIKKQRKINKKILCEFESSMIHEGLSNKTITSHMSNVDFYINEYLQYYNAKSVQLGIDALDEFFMDWFPRKAMWSSQSHVKSNITSLKKFYNFVSSRGVVAPKDLNKLKLIIKENKENWLSRYN</sequence>
<accession>A0ABX5GME3</accession>
<reference evidence="2 3" key="1">
    <citation type="submission" date="2018-03" db="EMBL/GenBank/DDBJ databases">
        <title>Whole genome sequencing of Histamine producing bacteria.</title>
        <authorList>
            <person name="Butler K."/>
        </authorList>
    </citation>
    <scope>NUCLEOTIDE SEQUENCE [LARGE SCALE GENOMIC DNA]</scope>
    <source>
        <strain evidence="2 3">ATCC 51761</strain>
    </source>
</reference>
<comment type="caution">
    <text evidence="2">The sequence shown here is derived from an EMBL/GenBank/DDBJ whole genome shotgun (WGS) entry which is preliminary data.</text>
</comment>
<proteinExistence type="predicted"/>
<keyword evidence="1" id="KW-0238">DNA-binding</keyword>
<dbReference type="Proteomes" id="UP000241190">
    <property type="component" value="Unassembled WGS sequence"/>
</dbReference>
<name>A0ABX5GME3_9GAMM</name>
<organism evidence="2 3">
    <name type="scientific">Photobacterium iliopiscarium</name>
    <dbReference type="NCBI Taxonomy" id="56192"/>
    <lineage>
        <taxon>Bacteria</taxon>
        <taxon>Pseudomonadati</taxon>
        <taxon>Pseudomonadota</taxon>
        <taxon>Gammaproteobacteria</taxon>
        <taxon>Vibrionales</taxon>
        <taxon>Vibrionaceae</taxon>
        <taxon>Photobacterium</taxon>
    </lineage>
</organism>
<evidence type="ECO:0000313" key="2">
    <source>
        <dbReference type="EMBL" id="PSW91328.1"/>
    </source>
</evidence>
<dbReference type="RefSeq" id="WP_052675319.1">
    <property type="nucleotide sequence ID" value="NZ_JZSR01000057.1"/>
</dbReference>
<dbReference type="InterPro" id="IPR010998">
    <property type="entry name" value="Integrase_recombinase_N"/>
</dbReference>
<dbReference type="Gene3D" id="1.10.150.130">
    <property type="match status" value="1"/>
</dbReference>
<keyword evidence="3" id="KW-1185">Reference proteome</keyword>
<gene>
    <name evidence="2" type="ORF">C9J52_19275</name>
</gene>